<organism evidence="1 2">
    <name type="scientific">Manihot esculenta</name>
    <name type="common">Cassava</name>
    <name type="synonym">Jatropha manihot</name>
    <dbReference type="NCBI Taxonomy" id="3983"/>
    <lineage>
        <taxon>Eukaryota</taxon>
        <taxon>Viridiplantae</taxon>
        <taxon>Streptophyta</taxon>
        <taxon>Embryophyta</taxon>
        <taxon>Tracheophyta</taxon>
        <taxon>Spermatophyta</taxon>
        <taxon>Magnoliopsida</taxon>
        <taxon>eudicotyledons</taxon>
        <taxon>Gunneridae</taxon>
        <taxon>Pentapetalae</taxon>
        <taxon>rosids</taxon>
        <taxon>fabids</taxon>
        <taxon>Malpighiales</taxon>
        <taxon>Euphorbiaceae</taxon>
        <taxon>Crotonoideae</taxon>
        <taxon>Manihoteae</taxon>
        <taxon>Manihot</taxon>
    </lineage>
</organism>
<comment type="caution">
    <text evidence="1">The sequence shown here is derived from an EMBL/GenBank/DDBJ whole genome shotgun (WGS) entry which is preliminary data.</text>
</comment>
<protein>
    <submittedName>
        <fullName evidence="1">Uncharacterized protein</fullName>
    </submittedName>
</protein>
<keyword evidence="2" id="KW-1185">Reference proteome</keyword>
<dbReference type="Proteomes" id="UP000091857">
    <property type="component" value="Chromosome 10"/>
</dbReference>
<reference evidence="2" key="1">
    <citation type="journal article" date="2016" name="Nat. Biotechnol.">
        <title>Sequencing wild and cultivated cassava and related species reveals extensive interspecific hybridization and genetic diversity.</title>
        <authorList>
            <person name="Bredeson J.V."/>
            <person name="Lyons J.B."/>
            <person name="Prochnik S.E."/>
            <person name="Wu G.A."/>
            <person name="Ha C.M."/>
            <person name="Edsinger-Gonzales E."/>
            <person name="Grimwood J."/>
            <person name="Schmutz J."/>
            <person name="Rabbi I.Y."/>
            <person name="Egesi C."/>
            <person name="Nauluvula P."/>
            <person name="Lebot V."/>
            <person name="Ndunguru J."/>
            <person name="Mkamilo G."/>
            <person name="Bart R.S."/>
            <person name="Setter T.L."/>
            <person name="Gleadow R.M."/>
            <person name="Kulakow P."/>
            <person name="Ferguson M.E."/>
            <person name="Rounsley S."/>
            <person name="Rokhsar D.S."/>
        </authorList>
    </citation>
    <scope>NUCLEOTIDE SEQUENCE [LARGE SCALE GENOMIC DNA]</scope>
    <source>
        <strain evidence="2">cv. AM560-2</strain>
    </source>
</reference>
<dbReference type="EMBL" id="CM004396">
    <property type="protein sequence ID" value="KAG8645941.1"/>
    <property type="molecule type" value="Genomic_DNA"/>
</dbReference>
<gene>
    <name evidence="1" type="ORF">MANES_10G111401v8</name>
</gene>
<accession>A0ACB7H4V3</accession>
<evidence type="ECO:0000313" key="2">
    <source>
        <dbReference type="Proteomes" id="UP000091857"/>
    </source>
</evidence>
<name>A0ACB7H4V3_MANES</name>
<evidence type="ECO:0000313" key="1">
    <source>
        <dbReference type="EMBL" id="KAG8645941.1"/>
    </source>
</evidence>
<sequence>MKILTWNCQGAGNPLTIHNLKRMLKIHSPYILCLLETKNSAMKVQKIDRGFSADPFTWNNKRGENANIRERLDRGLVSLQWLCCYSNASIMPLEDDESDHRSILLNTNSNCPKLKTLFYFDERWLNINETEELIKTTW</sequence>
<proteinExistence type="predicted"/>